<name>A0A2T4C109_TRILO</name>
<sequence>METKRRGRDEEAAQRRESSPNAAHPSAPLFLARPISSNLSSPPPPPPPLTLPLCNTSCTLFVLSSSIDYMYGLASDQKCPSHHISPQHS</sequence>
<dbReference type="Proteomes" id="UP000240760">
    <property type="component" value="Unassembled WGS sequence"/>
</dbReference>
<protein>
    <submittedName>
        <fullName evidence="2">Uncharacterized protein</fullName>
    </submittedName>
</protein>
<evidence type="ECO:0000256" key="1">
    <source>
        <dbReference type="SAM" id="MobiDB-lite"/>
    </source>
</evidence>
<keyword evidence="3" id="KW-1185">Reference proteome</keyword>
<evidence type="ECO:0000313" key="2">
    <source>
        <dbReference type="EMBL" id="PTB75239.1"/>
    </source>
</evidence>
<organism evidence="2 3">
    <name type="scientific">Trichoderma longibrachiatum ATCC 18648</name>
    <dbReference type="NCBI Taxonomy" id="983965"/>
    <lineage>
        <taxon>Eukaryota</taxon>
        <taxon>Fungi</taxon>
        <taxon>Dikarya</taxon>
        <taxon>Ascomycota</taxon>
        <taxon>Pezizomycotina</taxon>
        <taxon>Sordariomycetes</taxon>
        <taxon>Hypocreomycetidae</taxon>
        <taxon>Hypocreales</taxon>
        <taxon>Hypocreaceae</taxon>
        <taxon>Trichoderma</taxon>
    </lineage>
</organism>
<accession>A0A2T4C109</accession>
<feature type="compositionally biased region" description="Basic and acidic residues" evidence="1">
    <location>
        <begin position="1"/>
        <end position="18"/>
    </location>
</feature>
<proteinExistence type="predicted"/>
<dbReference type="AlphaFoldDB" id="A0A2T4C109"/>
<gene>
    <name evidence="2" type="ORF">M440DRAFT_1271579</name>
</gene>
<reference evidence="2 3" key="1">
    <citation type="submission" date="2016-07" db="EMBL/GenBank/DDBJ databases">
        <title>Multiple horizontal gene transfer events from other fungi enriched the ability of initially mycotrophic Trichoderma (Ascomycota) to feed on dead plant biomass.</title>
        <authorList>
            <consortium name="DOE Joint Genome Institute"/>
            <person name="Aerts A."/>
            <person name="Atanasova L."/>
            <person name="Chenthamara K."/>
            <person name="Zhang J."/>
            <person name="Grujic M."/>
            <person name="Henrissat B."/>
            <person name="Kuo A."/>
            <person name="Salamov A."/>
            <person name="Lipzen A."/>
            <person name="Labutti K."/>
            <person name="Barry K."/>
            <person name="Miao Y."/>
            <person name="Rahimi M.J."/>
            <person name="Shen Q."/>
            <person name="Grigoriev I.V."/>
            <person name="Kubicek C.P."/>
            <person name="Druzhinina I.S."/>
        </authorList>
    </citation>
    <scope>NUCLEOTIDE SEQUENCE [LARGE SCALE GENOMIC DNA]</scope>
    <source>
        <strain evidence="2 3">ATCC 18648</strain>
    </source>
</reference>
<evidence type="ECO:0000313" key="3">
    <source>
        <dbReference type="Proteomes" id="UP000240760"/>
    </source>
</evidence>
<dbReference type="EMBL" id="KZ679134">
    <property type="protein sequence ID" value="PTB75239.1"/>
    <property type="molecule type" value="Genomic_DNA"/>
</dbReference>
<feature type="region of interest" description="Disordered" evidence="1">
    <location>
        <begin position="1"/>
        <end position="48"/>
    </location>
</feature>